<dbReference type="Gene3D" id="1.10.20.10">
    <property type="entry name" value="Histone, subunit A"/>
    <property type="match status" value="1"/>
</dbReference>
<evidence type="ECO:0000313" key="9">
    <source>
        <dbReference type="Proteomes" id="UP001152885"/>
    </source>
</evidence>
<dbReference type="Pfam" id="PF04719">
    <property type="entry name" value="TAFII28"/>
    <property type="match status" value="1"/>
</dbReference>
<feature type="compositionally biased region" description="Acidic residues" evidence="6">
    <location>
        <begin position="70"/>
        <end position="91"/>
    </location>
</feature>
<dbReference type="Proteomes" id="UP001152885">
    <property type="component" value="Unassembled WGS sequence"/>
</dbReference>
<dbReference type="PANTHER" id="PTHR13218">
    <property type="entry name" value="TRANSCRIPTION INITIATION FACTOR TFIID SUBUNIT 11-RELATED"/>
    <property type="match status" value="1"/>
</dbReference>
<dbReference type="InterPro" id="IPR006809">
    <property type="entry name" value="TAFII28_dom"/>
</dbReference>
<dbReference type="CDD" id="cd08048">
    <property type="entry name" value="HFD_TAF11"/>
    <property type="match status" value="1"/>
</dbReference>
<comment type="caution">
    <text evidence="8">The sequence shown here is derived from an EMBL/GenBank/DDBJ whole genome shotgun (WGS) entry which is preliminary data.</text>
</comment>
<keyword evidence="3" id="KW-0805">Transcription regulation</keyword>
<comment type="similarity">
    <text evidence="2">Belongs to the TAF11 family.</text>
</comment>
<sequence>MSNSLSDYDDSDVSLDEDDEELIWRVFFSQVEKFRKHQVGLIDDDIDDDDEEIEEFFQDYDNKIHTSETFSEETEDEDEDEGDDDESKIDDFTDIDDPELILKYKNLIQEKVDKNLSDEEKKKLLIASFTDDQMERFEAFRRSTINKPGVKKIVNGIVGHSIPQAIAIVIAGITKSFLGEIITKAQAVQERDDKGKLIMDIQAKKKQKKLIKRSLENGEEIEVDDQFLRYEGDKFKPLQPNHIREAWRLYQLENSSAFDKNKKDADSISNKSKHFA</sequence>
<protein>
    <recommendedName>
        <fullName evidence="7">TAFII28-like protein domain-containing protein</fullName>
    </recommendedName>
</protein>
<keyword evidence="9" id="KW-1185">Reference proteome</keyword>
<dbReference type="EMBL" id="CANTUO010000001">
    <property type="protein sequence ID" value="CAI5756079.1"/>
    <property type="molecule type" value="Genomic_DNA"/>
</dbReference>
<dbReference type="GO" id="GO:0051123">
    <property type="term" value="P:RNA polymerase II preinitiation complex assembly"/>
    <property type="evidence" value="ECO:0007669"/>
    <property type="project" value="InterPro"/>
</dbReference>
<evidence type="ECO:0000256" key="2">
    <source>
        <dbReference type="ARBA" id="ARBA00009788"/>
    </source>
</evidence>
<reference evidence="8" key="1">
    <citation type="submission" date="2022-12" db="EMBL/GenBank/DDBJ databases">
        <authorList>
            <person name="Brejova B."/>
        </authorList>
    </citation>
    <scope>NUCLEOTIDE SEQUENCE</scope>
</reference>
<feature type="domain" description="TAFII28-like protein" evidence="7">
    <location>
        <begin position="124"/>
        <end position="248"/>
    </location>
</feature>
<dbReference type="GO" id="GO:0005669">
    <property type="term" value="C:transcription factor TFIID complex"/>
    <property type="evidence" value="ECO:0007669"/>
    <property type="project" value="InterPro"/>
</dbReference>
<dbReference type="InterPro" id="IPR009072">
    <property type="entry name" value="Histone-fold"/>
</dbReference>
<evidence type="ECO:0000256" key="3">
    <source>
        <dbReference type="ARBA" id="ARBA00023015"/>
    </source>
</evidence>
<dbReference type="OrthoDB" id="28335at2759"/>
<evidence type="ECO:0000313" key="8">
    <source>
        <dbReference type="EMBL" id="CAI5756079.1"/>
    </source>
</evidence>
<dbReference type="PANTHER" id="PTHR13218:SF8">
    <property type="entry name" value="TRANSCRIPTION INITIATION FACTOR TFIID SUBUNIT 11"/>
    <property type="match status" value="1"/>
</dbReference>
<evidence type="ECO:0000256" key="1">
    <source>
        <dbReference type="ARBA" id="ARBA00004123"/>
    </source>
</evidence>
<dbReference type="GO" id="GO:0046982">
    <property type="term" value="F:protein heterodimerization activity"/>
    <property type="evidence" value="ECO:0007669"/>
    <property type="project" value="InterPro"/>
</dbReference>
<dbReference type="SUPFAM" id="SSF47113">
    <property type="entry name" value="Histone-fold"/>
    <property type="match status" value="1"/>
</dbReference>
<evidence type="ECO:0000256" key="6">
    <source>
        <dbReference type="SAM" id="MobiDB-lite"/>
    </source>
</evidence>
<evidence type="ECO:0000256" key="4">
    <source>
        <dbReference type="ARBA" id="ARBA00023163"/>
    </source>
</evidence>
<accession>A0A9W4TQ04</accession>
<dbReference type="GO" id="GO:0016251">
    <property type="term" value="F:RNA polymerase II general transcription initiation factor activity"/>
    <property type="evidence" value="ECO:0007669"/>
    <property type="project" value="TreeGrafter"/>
</dbReference>
<keyword evidence="4" id="KW-0804">Transcription</keyword>
<dbReference type="InterPro" id="IPR045127">
    <property type="entry name" value="TAF11-like"/>
</dbReference>
<dbReference type="AlphaFoldDB" id="A0A9W4TQ04"/>
<evidence type="ECO:0000259" key="7">
    <source>
        <dbReference type="Pfam" id="PF04719"/>
    </source>
</evidence>
<evidence type="ECO:0000256" key="5">
    <source>
        <dbReference type="ARBA" id="ARBA00023242"/>
    </source>
</evidence>
<proteinExistence type="inferred from homology"/>
<name>A0A9W4TQ04_9ASCO</name>
<comment type="subcellular location">
    <subcellularLocation>
        <location evidence="1">Nucleus</location>
    </subcellularLocation>
</comment>
<gene>
    <name evidence="8" type="ORF">CANVERA_P0597</name>
</gene>
<keyword evidence="5" id="KW-0539">Nucleus</keyword>
<organism evidence="8 9">
    <name type="scientific">Candida verbasci</name>
    <dbReference type="NCBI Taxonomy" id="1227364"/>
    <lineage>
        <taxon>Eukaryota</taxon>
        <taxon>Fungi</taxon>
        <taxon>Dikarya</taxon>
        <taxon>Ascomycota</taxon>
        <taxon>Saccharomycotina</taxon>
        <taxon>Pichiomycetes</taxon>
        <taxon>Debaryomycetaceae</taxon>
        <taxon>Candida/Lodderomyces clade</taxon>
        <taxon>Candida</taxon>
    </lineage>
</organism>
<feature type="region of interest" description="Disordered" evidence="6">
    <location>
        <begin position="58"/>
        <end position="91"/>
    </location>
</feature>